<keyword evidence="1" id="KW-0812">Transmembrane</keyword>
<feature type="transmembrane region" description="Helical" evidence="1">
    <location>
        <begin position="135"/>
        <end position="156"/>
    </location>
</feature>
<proteinExistence type="predicted"/>
<feature type="transmembrane region" description="Helical" evidence="1">
    <location>
        <begin position="364"/>
        <end position="386"/>
    </location>
</feature>
<dbReference type="InterPro" id="IPR014194">
    <property type="entry name" value="Spore_III_AE"/>
</dbReference>
<reference evidence="3" key="1">
    <citation type="journal article" date="2019" name="Int. J. Syst. Evol. Microbiol.">
        <title>The Global Catalogue of Microorganisms (GCM) 10K type strain sequencing project: providing services to taxonomists for standard genome sequencing and annotation.</title>
        <authorList>
            <consortium name="The Broad Institute Genomics Platform"/>
            <consortium name="The Broad Institute Genome Sequencing Center for Infectious Disease"/>
            <person name="Wu L."/>
            <person name="Ma J."/>
        </authorList>
    </citation>
    <scope>NUCLEOTIDE SEQUENCE [LARGE SCALE GENOMIC DNA]</scope>
    <source>
        <strain evidence="3">CGMCC 1.16306</strain>
    </source>
</reference>
<dbReference type="PRINTS" id="PR00303">
    <property type="entry name" value="SECYTRNLCASE"/>
</dbReference>
<dbReference type="EMBL" id="JBHSFW010000001">
    <property type="protein sequence ID" value="MFC4617955.1"/>
    <property type="molecule type" value="Genomic_DNA"/>
</dbReference>
<dbReference type="Proteomes" id="UP001596022">
    <property type="component" value="Unassembled WGS sequence"/>
</dbReference>
<protein>
    <submittedName>
        <fullName evidence="2">Stage III sporulation protein AE</fullName>
    </submittedName>
</protein>
<feature type="transmembrane region" description="Helical" evidence="1">
    <location>
        <begin position="311"/>
        <end position="337"/>
    </location>
</feature>
<sequence length="395" mass="43351">MQRNHLRSQPFIIAIFIVFLLIMFPAVSYGEPAADQSVDKQLSNLDMSEIKQYWQRVVSQYNGFLPEIQNMDFSDFLHSNKDGLFKKWLSGMLQYLFHELFVNAKLMGTLILLTVFSMLLQTLQNAFAYRSVSKVAYAVIYLVLMIIALNTFRVGMTYTVDAIRDMSHFLLALMPLVLALMATSGGLTSVAFFHPIIVFLINVSGWLVTGFVLPLLFLSALLHIVSTLSEHYKVSNLAKLLRNVGVGTLAVFFAIFLGVMSVQGATTAVTDGIALRTAKFVTGNIVPVVGRFFTDATDTLLSASVLVKNTVGIAGLIILALIVAFPAIKVFALAFMYNLASAILQPLGGGPIIESLSILGKSMLFIFAALMIVSIMFFLAITIIIASGNLSLMMR</sequence>
<name>A0ABV9GL62_9BACL</name>
<accession>A0ABV9GL62</accession>
<evidence type="ECO:0000313" key="2">
    <source>
        <dbReference type="EMBL" id="MFC4617955.1"/>
    </source>
</evidence>
<comment type="caution">
    <text evidence="2">The sequence shown here is derived from an EMBL/GenBank/DDBJ whole genome shotgun (WGS) entry which is preliminary data.</text>
</comment>
<gene>
    <name evidence="2" type="primary">spoIIIAE</name>
    <name evidence="2" type="ORF">ACFO4N_04325</name>
</gene>
<keyword evidence="3" id="KW-1185">Reference proteome</keyword>
<evidence type="ECO:0000256" key="1">
    <source>
        <dbReference type="SAM" id="Phobius"/>
    </source>
</evidence>
<organism evidence="2 3">
    <name type="scientific">Camelliibacillus cellulosilyticus</name>
    <dbReference type="NCBI Taxonomy" id="2174486"/>
    <lineage>
        <taxon>Bacteria</taxon>
        <taxon>Bacillati</taxon>
        <taxon>Bacillota</taxon>
        <taxon>Bacilli</taxon>
        <taxon>Bacillales</taxon>
        <taxon>Sporolactobacillaceae</taxon>
        <taxon>Camelliibacillus</taxon>
    </lineage>
</organism>
<feature type="transmembrane region" description="Helical" evidence="1">
    <location>
        <begin position="205"/>
        <end position="225"/>
    </location>
</feature>
<feature type="transmembrane region" description="Helical" evidence="1">
    <location>
        <begin position="245"/>
        <end position="269"/>
    </location>
</feature>
<dbReference type="Pfam" id="PF09546">
    <property type="entry name" value="Spore_III_AE"/>
    <property type="match status" value="1"/>
</dbReference>
<feature type="transmembrane region" description="Helical" evidence="1">
    <location>
        <begin position="168"/>
        <end position="193"/>
    </location>
</feature>
<dbReference type="NCBIfam" id="TIGR02829">
    <property type="entry name" value="spore_III_AE"/>
    <property type="match status" value="1"/>
</dbReference>
<keyword evidence="1" id="KW-0472">Membrane</keyword>
<dbReference type="RefSeq" id="WP_376844967.1">
    <property type="nucleotide sequence ID" value="NZ_JBHSFW010000001.1"/>
</dbReference>
<feature type="transmembrane region" description="Helical" evidence="1">
    <location>
        <begin position="100"/>
        <end position="123"/>
    </location>
</feature>
<keyword evidence="1" id="KW-1133">Transmembrane helix</keyword>
<evidence type="ECO:0000313" key="3">
    <source>
        <dbReference type="Proteomes" id="UP001596022"/>
    </source>
</evidence>